<dbReference type="EMBL" id="JARKIB010000073">
    <property type="protein sequence ID" value="KAJ7748403.1"/>
    <property type="molecule type" value="Genomic_DNA"/>
</dbReference>
<protein>
    <submittedName>
        <fullName evidence="1">Uncharacterized protein</fullName>
    </submittedName>
</protein>
<evidence type="ECO:0000313" key="1">
    <source>
        <dbReference type="EMBL" id="KAJ7748403.1"/>
    </source>
</evidence>
<sequence>MSEALTQGILLIIWPIGTEQPVNAVLLFADPQPVAIELLQVRTGPQLMGHRSAGNITGTV</sequence>
<organism evidence="1 2">
    <name type="scientific">Mycena metata</name>
    <dbReference type="NCBI Taxonomy" id="1033252"/>
    <lineage>
        <taxon>Eukaryota</taxon>
        <taxon>Fungi</taxon>
        <taxon>Dikarya</taxon>
        <taxon>Basidiomycota</taxon>
        <taxon>Agaricomycotina</taxon>
        <taxon>Agaricomycetes</taxon>
        <taxon>Agaricomycetidae</taxon>
        <taxon>Agaricales</taxon>
        <taxon>Marasmiineae</taxon>
        <taxon>Mycenaceae</taxon>
        <taxon>Mycena</taxon>
    </lineage>
</organism>
<name>A0AAD7N669_9AGAR</name>
<accession>A0AAD7N669</accession>
<dbReference type="Proteomes" id="UP001215598">
    <property type="component" value="Unassembled WGS sequence"/>
</dbReference>
<reference evidence="1" key="1">
    <citation type="submission" date="2023-03" db="EMBL/GenBank/DDBJ databases">
        <title>Massive genome expansion in bonnet fungi (Mycena s.s.) driven by repeated elements and novel gene families across ecological guilds.</title>
        <authorList>
            <consortium name="Lawrence Berkeley National Laboratory"/>
            <person name="Harder C.B."/>
            <person name="Miyauchi S."/>
            <person name="Viragh M."/>
            <person name="Kuo A."/>
            <person name="Thoen E."/>
            <person name="Andreopoulos B."/>
            <person name="Lu D."/>
            <person name="Skrede I."/>
            <person name="Drula E."/>
            <person name="Henrissat B."/>
            <person name="Morin E."/>
            <person name="Kohler A."/>
            <person name="Barry K."/>
            <person name="LaButti K."/>
            <person name="Morin E."/>
            <person name="Salamov A."/>
            <person name="Lipzen A."/>
            <person name="Mereny Z."/>
            <person name="Hegedus B."/>
            <person name="Baldrian P."/>
            <person name="Stursova M."/>
            <person name="Weitz H."/>
            <person name="Taylor A."/>
            <person name="Grigoriev I.V."/>
            <person name="Nagy L.G."/>
            <person name="Martin F."/>
            <person name="Kauserud H."/>
        </authorList>
    </citation>
    <scope>NUCLEOTIDE SEQUENCE</scope>
    <source>
        <strain evidence="1">CBHHK182m</strain>
    </source>
</reference>
<comment type="caution">
    <text evidence="1">The sequence shown here is derived from an EMBL/GenBank/DDBJ whole genome shotgun (WGS) entry which is preliminary data.</text>
</comment>
<keyword evidence="2" id="KW-1185">Reference proteome</keyword>
<evidence type="ECO:0000313" key="2">
    <source>
        <dbReference type="Proteomes" id="UP001215598"/>
    </source>
</evidence>
<gene>
    <name evidence="1" type="ORF">B0H16DRAFT_1725594</name>
</gene>
<dbReference type="AlphaFoldDB" id="A0AAD7N669"/>
<proteinExistence type="predicted"/>